<organism evidence="3 4">
    <name type="scientific">Ligilactobacillus salivarius</name>
    <dbReference type="NCBI Taxonomy" id="1624"/>
    <lineage>
        <taxon>Bacteria</taxon>
        <taxon>Bacillati</taxon>
        <taxon>Bacillota</taxon>
        <taxon>Bacilli</taxon>
        <taxon>Lactobacillales</taxon>
        <taxon>Lactobacillaceae</taxon>
        <taxon>Ligilactobacillus</taxon>
    </lineage>
</organism>
<proteinExistence type="predicted"/>
<keyword evidence="2" id="KW-0812">Transmembrane</keyword>
<feature type="coiled-coil region" evidence="1">
    <location>
        <begin position="32"/>
        <end position="59"/>
    </location>
</feature>
<feature type="transmembrane region" description="Helical" evidence="2">
    <location>
        <begin position="6"/>
        <end position="26"/>
    </location>
</feature>
<dbReference type="EMBL" id="VSUB01000013">
    <property type="protein sequence ID" value="MYY65535.1"/>
    <property type="molecule type" value="Genomic_DNA"/>
</dbReference>
<keyword evidence="2" id="KW-1133">Transmembrane helix</keyword>
<keyword evidence="2" id="KW-0472">Membrane</keyword>
<dbReference type="Proteomes" id="UP000471678">
    <property type="component" value="Unassembled WGS sequence"/>
</dbReference>
<dbReference type="AlphaFoldDB" id="A0A6N9ITL2"/>
<sequence>MKKKTLYMILAIITVILCATTIFFRVKSDQTTNNLRNSNKQVKKEKTKYEKKKSDISNNIYYYISKNGDEKTKPVGQQYVNSEMLDTAANKFFGYVFNYSNSDDYKKRGDLASSIATNDVLNNKTIFGNAKGSNADVIDSLGIKSSLESVTSYLNEQDNNSIKGIVIVKYVLDSSSGTKEGTKTYNVTYDKVQGKFSKVDSINY</sequence>
<evidence type="ECO:0000313" key="3">
    <source>
        <dbReference type="EMBL" id="MYY65535.1"/>
    </source>
</evidence>
<evidence type="ECO:0000256" key="1">
    <source>
        <dbReference type="SAM" id="Coils"/>
    </source>
</evidence>
<keyword evidence="1" id="KW-0175">Coiled coil</keyword>
<comment type="caution">
    <text evidence="3">The sequence shown here is derived from an EMBL/GenBank/DDBJ whole genome shotgun (WGS) entry which is preliminary data.</text>
</comment>
<accession>A0A6N9ITL2</accession>
<reference evidence="3 4" key="1">
    <citation type="journal article" date="2020" name="Food Funct.">
        <title>Screening of Lactobacillus salivarius strains from the feces of Chinese populations and the evaluation of their effects against intestinal inflammation in mice.</title>
        <authorList>
            <person name="Zhai Q."/>
            <person name="Shen X."/>
            <person name="Cen S."/>
            <person name="Zhang C."/>
            <person name="Tian F."/>
            <person name="Zhao J."/>
            <person name="Zhang H."/>
            <person name="Xue Y."/>
            <person name="Chen W."/>
        </authorList>
    </citation>
    <scope>NUCLEOTIDE SEQUENCE [LARGE SCALE GENOMIC DNA]</scope>
    <source>
        <strain evidence="3 4">FYNDL5_1.scaf</strain>
    </source>
</reference>
<gene>
    <name evidence="3" type="ORF">FYL25_09060</name>
</gene>
<dbReference type="RefSeq" id="WP_161022979.1">
    <property type="nucleotide sequence ID" value="NZ_VSUB01000013.1"/>
</dbReference>
<protein>
    <submittedName>
        <fullName evidence="3">Uncharacterized protein</fullName>
    </submittedName>
</protein>
<name>A0A6N9ITL2_9LACO</name>
<evidence type="ECO:0000256" key="2">
    <source>
        <dbReference type="SAM" id="Phobius"/>
    </source>
</evidence>
<evidence type="ECO:0000313" key="4">
    <source>
        <dbReference type="Proteomes" id="UP000471678"/>
    </source>
</evidence>